<dbReference type="KEGG" id="mru:mru_0643"/>
<dbReference type="InterPro" id="IPR012337">
    <property type="entry name" value="RNaseH-like_sf"/>
</dbReference>
<accession>D3E1T3</accession>
<dbReference type="GO" id="GO:0003676">
    <property type="term" value="F:nucleic acid binding"/>
    <property type="evidence" value="ECO:0007669"/>
    <property type="project" value="InterPro"/>
</dbReference>
<dbReference type="PATRIC" id="fig|634498.28.peg.644"/>
<evidence type="ECO:0000313" key="2">
    <source>
        <dbReference type="Proteomes" id="UP000008680"/>
    </source>
</evidence>
<proteinExistence type="predicted"/>
<dbReference type="eggNOG" id="arCOG05109">
    <property type="taxonomic scope" value="Archaea"/>
</dbReference>
<gene>
    <name evidence="1" type="ordered locus">mru_0643</name>
</gene>
<dbReference type="EMBL" id="CP001719">
    <property type="protein sequence ID" value="ADC46494.1"/>
    <property type="molecule type" value="Genomic_DNA"/>
</dbReference>
<keyword evidence="2" id="KW-1185">Reference proteome</keyword>
<evidence type="ECO:0008006" key="3">
    <source>
        <dbReference type="Google" id="ProtNLM"/>
    </source>
</evidence>
<name>D3E1T3_METRM</name>
<dbReference type="SUPFAM" id="SSF53098">
    <property type="entry name" value="Ribonuclease H-like"/>
    <property type="match status" value="1"/>
</dbReference>
<dbReference type="RefSeq" id="WP_012955445.1">
    <property type="nucleotide sequence ID" value="NC_013790.1"/>
</dbReference>
<sequence length="182" mass="21153">MSRRFAVIDTETNWNDEVMSIGVLIARCKNFKRTDSRHYILPKAEAVGGMYSKSMRVTSHEILTKHRNDAIDDLRYLLDSNGVDDLFAYNASFDNRHLPELSDFCWRDIMKVAAYKQHNPSIPNHMPCFKTGRLRRGYGVEPMLQILGIEDYCESHNAIIDARDELKIMELLGYDIDFYPEI</sequence>
<dbReference type="Proteomes" id="UP000008680">
    <property type="component" value="Chromosome"/>
</dbReference>
<protein>
    <recommendedName>
        <fullName evidence="3">Exonuclease</fullName>
    </recommendedName>
</protein>
<dbReference type="InterPro" id="IPR036397">
    <property type="entry name" value="RNaseH_sf"/>
</dbReference>
<dbReference type="Gene3D" id="3.30.420.10">
    <property type="entry name" value="Ribonuclease H-like superfamily/Ribonuclease H"/>
    <property type="match status" value="1"/>
</dbReference>
<dbReference type="AlphaFoldDB" id="D3E1T3"/>
<reference evidence="1 2" key="1">
    <citation type="journal article" date="2010" name="PLoS ONE">
        <title>The genome sequence of the rumen methanogen Methanobrevibacter ruminantium reveals new possibilities for controlling ruminant methane emissions.</title>
        <authorList>
            <person name="Leahy S.C."/>
            <person name="Kelly W.J."/>
            <person name="Altermann E."/>
            <person name="Ronimus R.S."/>
            <person name="Yeoman C.J."/>
            <person name="Pacheco D.M."/>
            <person name="Li D."/>
            <person name="Kong Z."/>
            <person name="McTavish S."/>
            <person name="Sang C."/>
            <person name="Lambie S.C."/>
            <person name="Janssen P.H."/>
            <person name="Dey D."/>
            <person name="Attwood G.T."/>
        </authorList>
    </citation>
    <scope>NUCLEOTIDE SEQUENCE [LARGE SCALE GENOMIC DNA]</scope>
    <source>
        <strain evidence="2">ATCC 35063 / DSM 1093 / JCM 13430 / OCM 146 / M1</strain>
    </source>
</reference>
<organism evidence="1 2">
    <name type="scientific">Methanobrevibacter ruminantium (strain ATCC 35063 / DSM 1093 / JCM 13430 / OCM 146 / M1)</name>
    <name type="common">Methanobacterium ruminantium</name>
    <dbReference type="NCBI Taxonomy" id="634498"/>
    <lineage>
        <taxon>Archaea</taxon>
        <taxon>Methanobacteriati</taxon>
        <taxon>Methanobacteriota</taxon>
        <taxon>Methanomada group</taxon>
        <taxon>Methanobacteria</taxon>
        <taxon>Methanobacteriales</taxon>
        <taxon>Methanobacteriaceae</taxon>
        <taxon>Methanobrevibacter</taxon>
    </lineage>
</organism>
<evidence type="ECO:0000313" key="1">
    <source>
        <dbReference type="EMBL" id="ADC46494.1"/>
    </source>
</evidence>
<dbReference type="GeneID" id="8770290"/>
<dbReference type="HOGENOM" id="CLU_095603_0_0_2"/>
<dbReference type="STRING" id="634498.mru_0643"/>